<keyword evidence="3" id="KW-1003">Cell membrane</keyword>
<proteinExistence type="predicted"/>
<evidence type="ECO:0000313" key="8">
    <source>
        <dbReference type="EMBL" id="MFC4789704.1"/>
    </source>
</evidence>
<comment type="caution">
    <text evidence="8">The sequence shown here is derived from an EMBL/GenBank/DDBJ whole genome shotgun (WGS) entry which is preliminary data.</text>
</comment>
<keyword evidence="9" id="KW-1185">Reference proteome</keyword>
<dbReference type="PANTHER" id="PTHR36838">
    <property type="entry name" value="AUXIN EFFLUX CARRIER FAMILY PROTEIN"/>
    <property type="match status" value="1"/>
</dbReference>
<evidence type="ECO:0000256" key="2">
    <source>
        <dbReference type="ARBA" id="ARBA00022448"/>
    </source>
</evidence>
<dbReference type="InterPro" id="IPR004776">
    <property type="entry name" value="Mem_transp_PIN-like"/>
</dbReference>
<comment type="subcellular location">
    <subcellularLocation>
        <location evidence="1">Membrane</location>
        <topology evidence="1">Multi-pass membrane protein</topology>
    </subcellularLocation>
</comment>
<evidence type="ECO:0000313" key="9">
    <source>
        <dbReference type="Proteomes" id="UP001596001"/>
    </source>
</evidence>
<keyword evidence="2" id="KW-0813">Transport</keyword>
<dbReference type="Proteomes" id="UP001596001">
    <property type="component" value="Unassembled WGS sequence"/>
</dbReference>
<evidence type="ECO:0000256" key="5">
    <source>
        <dbReference type="ARBA" id="ARBA00022989"/>
    </source>
</evidence>
<feature type="transmembrane region" description="Helical" evidence="7">
    <location>
        <begin position="286"/>
        <end position="310"/>
    </location>
</feature>
<feature type="transmembrane region" description="Helical" evidence="7">
    <location>
        <begin position="63"/>
        <end position="84"/>
    </location>
</feature>
<dbReference type="PANTHER" id="PTHR36838:SF3">
    <property type="entry name" value="TRANSPORTER AUXIN EFFLUX CARRIER EC FAMILY"/>
    <property type="match status" value="1"/>
</dbReference>
<keyword evidence="4 7" id="KW-0812">Transmembrane</keyword>
<evidence type="ECO:0000256" key="3">
    <source>
        <dbReference type="ARBA" id="ARBA00022475"/>
    </source>
</evidence>
<feature type="transmembrane region" description="Helical" evidence="7">
    <location>
        <begin position="195"/>
        <end position="216"/>
    </location>
</feature>
<feature type="transmembrane region" description="Helical" evidence="7">
    <location>
        <begin position="228"/>
        <end position="248"/>
    </location>
</feature>
<feature type="transmembrane region" description="Helical" evidence="7">
    <location>
        <begin position="6"/>
        <end position="26"/>
    </location>
</feature>
<name>A0ABV9QFX0_9BURK</name>
<protein>
    <submittedName>
        <fullName evidence="8">AEC family transporter</fullName>
    </submittedName>
</protein>
<feature type="transmembrane region" description="Helical" evidence="7">
    <location>
        <begin position="126"/>
        <end position="149"/>
    </location>
</feature>
<gene>
    <name evidence="8" type="ORF">ACFO6X_12015</name>
</gene>
<accession>A0ABV9QFX0</accession>
<organism evidence="8 9">
    <name type="scientific">Giesbergeria sinuosa</name>
    <dbReference type="NCBI Taxonomy" id="80883"/>
    <lineage>
        <taxon>Bacteria</taxon>
        <taxon>Pseudomonadati</taxon>
        <taxon>Pseudomonadota</taxon>
        <taxon>Betaproteobacteria</taxon>
        <taxon>Burkholderiales</taxon>
        <taxon>Comamonadaceae</taxon>
        <taxon>Giesbergeria</taxon>
    </lineage>
</organism>
<evidence type="ECO:0000256" key="1">
    <source>
        <dbReference type="ARBA" id="ARBA00004141"/>
    </source>
</evidence>
<keyword evidence="5 7" id="KW-1133">Transmembrane helix</keyword>
<evidence type="ECO:0000256" key="7">
    <source>
        <dbReference type="SAM" id="Phobius"/>
    </source>
</evidence>
<evidence type="ECO:0000256" key="4">
    <source>
        <dbReference type="ARBA" id="ARBA00022692"/>
    </source>
</evidence>
<keyword evidence="6 7" id="KW-0472">Membrane</keyword>
<evidence type="ECO:0000256" key="6">
    <source>
        <dbReference type="ARBA" id="ARBA00023136"/>
    </source>
</evidence>
<dbReference type="EMBL" id="JBHSHJ010000010">
    <property type="protein sequence ID" value="MFC4789704.1"/>
    <property type="molecule type" value="Genomic_DNA"/>
</dbReference>
<feature type="transmembrane region" description="Helical" evidence="7">
    <location>
        <begin position="254"/>
        <end position="274"/>
    </location>
</feature>
<sequence>MLQILTLTVPIYLIIALGFACVRVGVFTREQMGVLGQFLLRISLPCLIFRAISQYRLEEVLNPGYLSVYVSGSLLAWLGGFAYARWHCRHGRSRSALYGQAMAASNSVFIGYPIAQPLLGPAADIALPLCLLTEVAIIIPLTMALADAGENLRWQQSLLQSLRSLLKSPVFLAIAAGLGWSATGIVLALPVQKTLTLLSSAAAPVALFMIGGMLVGQPLRGAGQDLGVLAAGKLLLHPLTVLLMLWLLPDFDPPLQTAALVFACMPIPVLLPALAQRYGLAGFCSAALVVATALSFVSLNSWLAMAPWLMQWVQRH</sequence>
<reference evidence="9" key="1">
    <citation type="journal article" date="2019" name="Int. J. Syst. Evol. Microbiol.">
        <title>The Global Catalogue of Microorganisms (GCM) 10K type strain sequencing project: providing services to taxonomists for standard genome sequencing and annotation.</title>
        <authorList>
            <consortium name="The Broad Institute Genomics Platform"/>
            <consortium name="The Broad Institute Genome Sequencing Center for Infectious Disease"/>
            <person name="Wu L."/>
            <person name="Ma J."/>
        </authorList>
    </citation>
    <scope>NUCLEOTIDE SEQUENCE [LARGE SCALE GENOMIC DNA]</scope>
    <source>
        <strain evidence="9">CCUG 49452</strain>
    </source>
</reference>
<feature type="transmembrane region" description="Helical" evidence="7">
    <location>
        <begin position="38"/>
        <end position="57"/>
    </location>
</feature>
<dbReference type="Pfam" id="PF03547">
    <property type="entry name" value="Mem_trans"/>
    <property type="match status" value="1"/>
</dbReference>
<feature type="transmembrane region" description="Helical" evidence="7">
    <location>
        <begin position="96"/>
        <end position="114"/>
    </location>
</feature>
<feature type="transmembrane region" description="Helical" evidence="7">
    <location>
        <begin position="170"/>
        <end position="189"/>
    </location>
</feature>